<evidence type="ECO:0000256" key="2">
    <source>
        <dbReference type="ARBA" id="ARBA00022692"/>
    </source>
</evidence>
<feature type="transmembrane region" description="Helical" evidence="5">
    <location>
        <begin position="120"/>
        <end position="153"/>
    </location>
</feature>
<comment type="subunit">
    <text evidence="5">NDH-1 is composed of 14 different subunits. Subunits NuoA, H, J, K, L, M, N constitute the membrane sector of the complex.</text>
</comment>
<feature type="transmembrane region" description="Helical" evidence="5">
    <location>
        <begin position="165"/>
        <end position="188"/>
    </location>
</feature>
<dbReference type="PANTHER" id="PTHR22773">
    <property type="entry name" value="NADH DEHYDROGENASE"/>
    <property type="match status" value="1"/>
</dbReference>
<dbReference type="AlphaFoldDB" id="A0A947D3L7"/>
<keyword evidence="5" id="KW-0520">NAD</keyword>
<keyword evidence="2 5" id="KW-0812">Transmembrane</keyword>
<feature type="transmembrane region" description="Helical" evidence="5">
    <location>
        <begin position="468"/>
        <end position="486"/>
    </location>
</feature>
<keyword evidence="3 5" id="KW-1133">Transmembrane helix</keyword>
<keyword evidence="5" id="KW-1278">Translocase</keyword>
<dbReference type="InterPro" id="IPR001750">
    <property type="entry name" value="ND/Mrp_TM"/>
</dbReference>
<keyword evidence="5" id="KW-0813">Transport</keyword>
<proteinExistence type="inferred from homology"/>
<feature type="transmembrane region" description="Helical" evidence="5">
    <location>
        <begin position="424"/>
        <end position="447"/>
    </location>
</feature>
<dbReference type="Pfam" id="PF00361">
    <property type="entry name" value="Proton_antipo_M"/>
    <property type="match status" value="1"/>
</dbReference>
<comment type="subcellular location">
    <subcellularLocation>
        <location evidence="1 5">Cell membrane</location>
        <topology evidence="1 5">Multi-pass membrane protein</topology>
    </subcellularLocation>
    <subcellularLocation>
        <location evidence="6">Membrane</location>
        <topology evidence="6">Multi-pass membrane protein</topology>
    </subcellularLocation>
</comment>
<comment type="catalytic activity">
    <reaction evidence="5">
        <text>a quinone + NADH + 5 H(+)(in) = a quinol + NAD(+) + 4 H(+)(out)</text>
        <dbReference type="Rhea" id="RHEA:57888"/>
        <dbReference type="ChEBI" id="CHEBI:15378"/>
        <dbReference type="ChEBI" id="CHEBI:24646"/>
        <dbReference type="ChEBI" id="CHEBI:57540"/>
        <dbReference type="ChEBI" id="CHEBI:57945"/>
        <dbReference type="ChEBI" id="CHEBI:132124"/>
    </reaction>
</comment>
<keyword evidence="5" id="KW-0874">Quinone</keyword>
<comment type="similarity">
    <text evidence="5">Belongs to the complex I subunit 2 family.</text>
</comment>
<dbReference type="GO" id="GO:0008137">
    <property type="term" value="F:NADH dehydrogenase (ubiquinone) activity"/>
    <property type="evidence" value="ECO:0007669"/>
    <property type="project" value="InterPro"/>
</dbReference>
<protein>
    <recommendedName>
        <fullName evidence="5">NADH-quinone oxidoreductase subunit N</fullName>
        <ecNumber evidence="5">7.1.1.-</ecNumber>
    </recommendedName>
    <alternativeName>
        <fullName evidence="5">NADH dehydrogenase I subunit N</fullName>
    </alternativeName>
    <alternativeName>
        <fullName evidence="5">NDH-1 subunit N</fullName>
    </alternativeName>
</protein>
<evidence type="ECO:0000256" key="4">
    <source>
        <dbReference type="ARBA" id="ARBA00023136"/>
    </source>
</evidence>
<evidence type="ECO:0000256" key="1">
    <source>
        <dbReference type="ARBA" id="ARBA00004651"/>
    </source>
</evidence>
<keyword evidence="5" id="KW-1003">Cell membrane</keyword>
<feature type="domain" description="NADH:quinone oxidoreductase/Mrp antiporter transmembrane" evidence="7">
    <location>
        <begin position="132"/>
        <end position="441"/>
    </location>
</feature>
<evidence type="ECO:0000313" key="9">
    <source>
        <dbReference type="Proteomes" id="UP000748108"/>
    </source>
</evidence>
<dbReference type="GO" id="GO:0050136">
    <property type="term" value="F:NADH dehydrogenase (quinone) (non-electrogenic) activity"/>
    <property type="evidence" value="ECO:0007669"/>
    <property type="project" value="UniProtKB-UniRule"/>
</dbReference>
<accession>A0A947D3L7</accession>
<feature type="transmembrane region" description="Helical" evidence="5">
    <location>
        <begin position="68"/>
        <end position="87"/>
    </location>
</feature>
<name>A0A947D3L7_HYDSH</name>
<dbReference type="HAMAP" id="MF_00445">
    <property type="entry name" value="NDH1_NuoN_1"/>
    <property type="match status" value="1"/>
</dbReference>
<dbReference type="GO" id="GO:0042773">
    <property type="term" value="P:ATP synthesis coupled electron transport"/>
    <property type="evidence" value="ECO:0007669"/>
    <property type="project" value="InterPro"/>
</dbReference>
<organism evidence="8 9">
    <name type="scientific">Hydrogenibacillus schlegelii</name>
    <name type="common">Bacillus schlegelii</name>
    <dbReference type="NCBI Taxonomy" id="1484"/>
    <lineage>
        <taxon>Bacteria</taxon>
        <taxon>Bacillati</taxon>
        <taxon>Bacillota</taxon>
        <taxon>Bacilli</taxon>
        <taxon>Bacillales</taxon>
        <taxon>Bacillales Family X. Incertae Sedis</taxon>
        <taxon>Hydrogenibacillus</taxon>
    </lineage>
</organism>
<evidence type="ECO:0000259" key="7">
    <source>
        <dbReference type="Pfam" id="PF00361"/>
    </source>
</evidence>
<feature type="transmembrane region" description="Helical" evidence="5">
    <location>
        <begin position="251"/>
        <end position="277"/>
    </location>
</feature>
<feature type="transmembrane region" description="Helical" evidence="5">
    <location>
        <begin position="322"/>
        <end position="343"/>
    </location>
</feature>
<evidence type="ECO:0000256" key="3">
    <source>
        <dbReference type="ARBA" id="ARBA00022989"/>
    </source>
</evidence>
<dbReference type="EMBL" id="JAHHQF010000050">
    <property type="protein sequence ID" value="MBT9282198.1"/>
    <property type="molecule type" value="Genomic_DNA"/>
</dbReference>
<dbReference type="EC" id="7.1.1.-" evidence="5"/>
<gene>
    <name evidence="5" type="primary">nuoN</name>
    <name evidence="8" type="ORF">KM312_06015</name>
</gene>
<evidence type="ECO:0000256" key="6">
    <source>
        <dbReference type="RuleBase" id="RU000320"/>
    </source>
</evidence>
<comment type="caution">
    <text evidence="8">The sequence shown here is derived from an EMBL/GenBank/DDBJ whole genome shotgun (WGS) entry which is preliminary data.</text>
</comment>
<evidence type="ECO:0000313" key="8">
    <source>
        <dbReference type="EMBL" id="MBT9282198.1"/>
    </source>
</evidence>
<dbReference type="InterPro" id="IPR010096">
    <property type="entry name" value="NADH-Q_OxRdtase_suN/2"/>
</dbReference>
<evidence type="ECO:0000256" key="5">
    <source>
        <dbReference type="HAMAP-Rule" id="MF_00445"/>
    </source>
</evidence>
<dbReference type="GO" id="GO:0048038">
    <property type="term" value="F:quinone binding"/>
    <property type="evidence" value="ECO:0007669"/>
    <property type="project" value="UniProtKB-KW"/>
</dbReference>
<feature type="transmembrane region" description="Helical" evidence="5">
    <location>
        <begin position="35"/>
        <end position="56"/>
    </location>
</feature>
<feature type="transmembrane region" description="Helical" evidence="5">
    <location>
        <begin position="391"/>
        <end position="418"/>
    </location>
</feature>
<sequence>MTMIWLPEAIVLAGALASLAFGVLGRRSSPRAAMDLALVFTLAALLATAALAGTVVEAFAGAFRIDGVTLSFQLLLLVGTALTLLLAREDVGAPAPATGVAAPSGGVPAEHAGEYAGLLLLAALGGMLIAAAADLLLLFLGLELLSIAGYALVGFRKEDPLSTQAAVKYVLTGATATGVFVFGLSYLIGLTGTTDVYAAGEVIASPGFMERYGRLIFLAFLFLFIGAAYKIAAFPFHLWAPDVYRGAPTPVTMFLAVVSKAAGLALIVRLYLGAFAWTHWVGASGLRESFLLKSGPVVALVSGFSMVLGSVLALRTRDVKRLFAYAGIAHAGYLLVPLAAANPSMLDQIVFYLLAYLLASAGAFAVLRRVTEENGTSDLKAFAGLYHRAPWSAWALLLFFLSLAGIPLTMGFFGKWYLLVGAAWGGHGLLATLIVVTSVMSYAYYFAVLKQAFLRPGPTERPIRFRGAEVAVVLIAAAGVLLGGLLPGEVLRTIAQAFDAAHFFGLYDGRL</sequence>
<dbReference type="GO" id="GO:0005886">
    <property type="term" value="C:plasma membrane"/>
    <property type="evidence" value="ECO:0007669"/>
    <property type="project" value="UniProtKB-SubCell"/>
</dbReference>
<feature type="transmembrane region" description="Helical" evidence="5">
    <location>
        <begin position="349"/>
        <end position="370"/>
    </location>
</feature>
<comment type="function">
    <text evidence="5">NDH-1 shuttles electrons from NADH, via FMN and iron-sulfur (Fe-S) centers, to quinones in the respiratory chain. The immediate electron acceptor for the enzyme in this species is believed to be a menaquinone. Couples the redox reaction to proton translocation (for every two electrons transferred, four hydrogen ions are translocated across the cytoplasmic membrane), and thus conserves the redox energy in a proton gradient.</text>
</comment>
<feature type="transmembrane region" description="Helical" evidence="5">
    <location>
        <begin position="297"/>
        <end position="315"/>
    </location>
</feature>
<feature type="transmembrane region" description="Helical" evidence="5">
    <location>
        <begin position="215"/>
        <end position="239"/>
    </location>
</feature>
<reference evidence="8" key="1">
    <citation type="journal article" date="2021" name="Microbiology">
        <title>Metagenomic Analysis of the Microbial Community in the Underground Coal Fire Area (Kemerovo Region, Russia) Revealed Predominance of Thermophilic Members of the Phyla Deinococcus-thermus, Aquificae, and Firmicutes.</title>
        <authorList>
            <person name="Kadnikov V."/>
            <person name="Mardanov A.V."/>
            <person name="Beletsky A.V."/>
            <person name="Karnachuk O.V."/>
            <person name="Ravin N.V."/>
        </authorList>
    </citation>
    <scope>NUCLEOTIDE SEQUENCE</scope>
    <source>
        <strain evidence="8">RBS10-49</strain>
    </source>
</reference>
<keyword evidence="4 5" id="KW-0472">Membrane</keyword>
<dbReference type="Proteomes" id="UP000748108">
    <property type="component" value="Unassembled WGS sequence"/>
</dbReference>